<evidence type="ECO:0008006" key="3">
    <source>
        <dbReference type="Google" id="ProtNLM"/>
    </source>
</evidence>
<dbReference type="EMBL" id="SOAY01000010">
    <property type="protein sequence ID" value="TDT46952.1"/>
    <property type="molecule type" value="Genomic_DNA"/>
</dbReference>
<gene>
    <name evidence="1" type="ORF">CLV90_1019</name>
</gene>
<protein>
    <recommendedName>
        <fullName evidence="3">Alpha/beta hydrolase</fullName>
    </recommendedName>
</protein>
<sequence>MQLLFQLAEAKLNQTINTIIMADKLVIVSDMWGAKKGLWITSYLGYLQQYFDITFYDSQQLANLDILIQTEENVHNAFIEGGTDTAASHLLKKETEACYYLAFSTGATIVWEAAKRGLPVKSLYGVSPTRIRKNNDRPNVPFQLVYGANDEFKPSDEWANKLGIDMEVLPNYGHTLYTDEKIIQKVCMDLLQEVTQITPQIKKVV</sequence>
<accession>A0A4R7K8E7</accession>
<proteinExistence type="predicted"/>
<dbReference type="Gene3D" id="3.40.50.1820">
    <property type="entry name" value="alpha/beta hydrolase"/>
    <property type="match status" value="1"/>
</dbReference>
<name>A0A4R7K8E7_9FLAO</name>
<organism evidence="1 2">
    <name type="scientific">Maribacter spongiicola</name>
    <dbReference type="NCBI Taxonomy" id="1206753"/>
    <lineage>
        <taxon>Bacteria</taxon>
        <taxon>Pseudomonadati</taxon>
        <taxon>Bacteroidota</taxon>
        <taxon>Flavobacteriia</taxon>
        <taxon>Flavobacteriales</taxon>
        <taxon>Flavobacteriaceae</taxon>
        <taxon>Maribacter</taxon>
    </lineage>
</organism>
<keyword evidence="2" id="KW-1185">Reference proteome</keyword>
<dbReference type="SUPFAM" id="SSF53474">
    <property type="entry name" value="alpha/beta-Hydrolases"/>
    <property type="match status" value="1"/>
</dbReference>
<dbReference type="AlphaFoldDB" id="A0A4R7K8E7"/>
<evidence type="ECO:0000313" key="1">
    <source>
        <dbReference type="EMBL" id="TDT46952.1"/>
    </source>
</evidence>
<dbReference type="Proteomes" id="UP000294749">
    <property type="component" value="Unassembled WGS sequence"/>
</dbReference>
<dbReference type="InterPro" id="IPR029058">
    <property type="entry name" value="AB_hydrolase_fold"/>
</dbReference>
<evidence type="ECO:0000313" key="2">
    <source>
        <dbReference type="Proteomes" id="UP000294749"/>
    </source>
</evidence>
<reference evidence="1 2" key="1">
    <citation type="submission" date="2019-03" db="EMBL/GenBank/DDBJ databases">
        <title>Genomic Encyclopedia of Archaeal and Bacterial Type Strains, Phase II (KMG-II): from individual species to whole genera.</title>
        <authorList>
            <person name="Goeker M."/>
        </authorList>
    </citation>
    <scope>NUCLEOTIDE SEQUENCE [LARGE SCALE GENOMIC DNA]</scope>
    <source>
        <strain evidence="1 2">DSM 25233</strain>
    </source>
</reference>
<comment type="caution">
    <text evidence="1">The sequence shown here is derived from an EMBL/GenBank/DDBJ whole genome shotgun (WGS) entry which is preliminary data.</text>
</comment>